<dbReference type="InterPro" id="IPR036388">
    <property type="entry name" value="WH-like_DNA-bd_sf"/>
</dbReference>
<evidence type="ECO:0000313" key="6">
    <source>
        <dbReference type="EMBL" id="QPS84543.1"/>
    </source>
</evidence>
<evidence type="ECO:0000256" key="3">
    <source>
        <dbReference type="ARBA" id="ARBA00023125"/>
    </source>
</evidence>
<feature type="domain" description="HTH lysR-type" evidence="5">
    <location>
        <begin position="1"/>
        <end position="58"/>
    </location>
</feature>
<dbReference type="KEGG" id="dla:I6G47_06950"/>
<dbReference type="RefSeq" id="WP_016452890.1">
    <property type="nucleotide sequence ID" value="NZ_CP065748.1"/>
</dbReference>
<dbReference type="InterPro" id="IPR005119">
    <property type="entry name" value="LysR_subst-bd"/>
</dbReference>
<evidence type="ECO:0000313" key="7">
    <source>
        <dbReference type="Proteomes" id="UP000595064"/>
    </source>
</evidence>
<comment type="similarity">
    <text evidence="1">Belongs to the LysR transcriptional regulatory family.</text>
</comment>
<dbReference type="InterPro" id="IPR000847">
    <property type="entry name" value="LysR_HTH_N"/>
</dbReference>
<dbReference type="FunFam" id="1.10.10.10:FF:000001">
    <property type="entry name" value="LysR family transcriptional regulator"/>
    <property type="match status" value="1"/>
</dbReference>
<keyword evidence="4" id="KW-0804">Transcription</keyword>
<evidence type="ECO:0000256" key="1">
    <source>
        <dbReference type="ARBA" id="ARBA00009437"/>
    </source>
</evidence>
<dbReference type="Proteomes" id="UP000595064">
    <property type="component" value="Chromosome"/>
</dbReference>
<dbReference type="Gene3D" id="3.40.190.290">
    <property type="match status" value="1"/>
</dbReference>
<dbReference type="PROSITE" id="PS50931">
    <property type="entry name" value="HTH_LYSR"/>
    <property type="match status" value="1"/>
</dbReference>
<keyword evidence="7" id="KW-1185">Reference proteome</keyword>
<dbReference type="GO" id="GO:0006351">
    <property type="term" value="P:DNA-templated transcription"/>
    <property type="evidence" value="ECO:0007669"/>
    <property type="project" value="TreeGrafter"/>
</dbReference>
<evidence type="ECO:0000259" key="5">
    <source>
        <dbReference type="PROSITE" id="PS50931"/>
    </source>
</evidence>
<keyword evidence="2" id="KW-0805">Transcription regulation</keyword>
<dbReference type="GO" id="GO:0003700">
    <property type="term" value="F:DNA-binding transcription factor activity"/>
    <property type="evidence" value="ECO:0007669"/>
    <property type="project" value="InterPro"/>
</dbReference>
<dbReference type="GO" id="GO:0043565">
    <property type="term" value="F:sequence-specific DNA binding"/>
    <property type="evidence" value="ECO:0007669"/>
    <property type="project" value="TreeGrafter"/>
</dbReference>
<evidence type="ECO:0000256" key="2">
    <source>
        <dbReference type="ARBA" id="ARBA00023015"/>
    </source>
</evidence>
<dbReference type="Pfam" id="PF00126">
    <property type="entry name" value="HTH_1"/>
    <property type="match status" value="1"/>
</dbReference>
<dbReference type="CDD" id="cd08422">
    <property type="entry name" value="PBP2_CrgA_like"/>
    <property type="match status" value="1"/>
</dbReference>
<name>A0A7T2Z0Q1_9BURK</name>
<dbReference type="Pfam" id="PF03466">
    <property type="entry name" value="LysR_substrate"/>
    <property type="match status" value="1"/>
</dbReference>
<keyword evidence="3" id="KW-0238">DNA-binding</keyword>
<dbReference type="InterPro" id="IPR036390">
    <property type="entry name" value="WH_DNA-bd_sf"/>
</dbReference>
<accession>A0A7T2Z0Q1</accession>
<dbReference type="PANTHER" id="PTHR30537:SF5">
    <property type="entry name" value="HTH-TYPE TRANSCRIPTIONAL ACTIVATOR TTDR-RELATED"/>
    <property type="match status" value="1"/>
</dbReference>
<sequence>MPLDEMLVFARVVEHQSFAGAARQLGLTTSAVSRSVGRLEAHFGLRLLQRTTRSLSLTEVGAEIHQACLRLVEDAQAVQALAGQLRQQPRGLLKISAPAVLGDLWLSPLLPGFCARWPEVQVQVDMTDRMVDLVAEGLDLGLRISMPGQIAPGLVARPLKTIRYVLVATPGYLAQHAQITEPGQLLAHPFISLGYGQFQNEVELRPQRAGHQPTAPATRLLVNTPITIASSLGIIQALQQGQGIGVVADFAAQAALQAGQLAPVLPGWALCGKYAPRVVHAVYAPTRHVPLKLRALIDYLVEVEGDGAAAPTT</sequence>
<organism evidence="6 7">
    <name type="scientific">Delftia lacustris</name>
    <dbReference type="NCBI Taxonomy" id="558537"/>
    <lineage>
        <taxon>Bacteria</taxon>
        <taxon>Pseudomonadati</taxon>
        <taxon>Pseudomonadota</taxon>
        <taxon>Betaproteobacteria</taxon>
        <taxon>Burkholderiales</taxon>
        <taxon>Comamonadaceae</taxon>
        <taxon>Delftia</taxon>
    </lineage>
</organism>
<dbReference type="PANTHER" id="PTHR30537">
    <property type="entry name" value="HTH-TYPE TRANSCRIPTIONAL REGULATOR"/>
    <property type="match status" value="1"/>
</dbReference>
<dbReference type="InterPro" id="IPR058163">
    <property type="entry name" value="LysR-type_TF_proteobact-type"/>
</dbReference>
<dbReference type="SUPFAM" id="SSF53850">
    <property type="entry name" value="Periplasmic binding protein-like II"/>
    <property type="match status" value="1"/>
</dbReference>
<dbReference type="SUPFAM" id="SSF46785">
    <property type="entry name" value="Winged helix' DNA-binding domain"/>
    <property type="match status" value="1"/>
</dbReference>
<dbReference type="Gene3D" id="1.10.10.10">
    <property type="entry name" value="Winged helix-like DNA-binding domain superfamily/Winged helix DNA-binding domain"/>
    <property type="match status" value="1"/>
</dbReference>
<dbReference type="AlphaFoldDB" id="A0A7T2Z0Q1"/>
<dbReference type="EMBL" id="CP065748">
    <property type="protein sequence ID" value="QPS84543.1"/>
    <property type="molecule type" value="Genomic_DNA"/>
</dbReference>
<protein>
    <submittedName>
        <fullName evidence="6">LysR family transcriptional regulator</fullName>
    </submittedName>
</protein>
<gene>
    <name evidence="6" type="ORF">I6G47_06950</name>
</gene>
<evidence type="ECO:0000256" key="4">
    <source>
        <dbReference type="ARBA" id="ARBA00023163"/>
    </source>
</evidence>
<reference evidence="6 7" key="1">
    <citation type="submission" date="2020-12" db="EMBL/GenBank/DDBJ databases">
        <title>FDA dAtabase for Regulatory Grade micrObial Sequences (FDA-ARGOS): Supporting development and validation of Infectious Disease Dx tests.</title>
        <authorList>
            <person name="Sproer C."/>
            <person name="Gronow S."/>
            <person name="Severitt S."/>
            <person name="Schroder I."/>
            <person name="Tallon L."/>
            <person name="Sadzewicz L."/>
            <person name="Zhao X."/>
            <person name="Boylan J."/>
            <person name="Ott S."/>
            <person name="Bowen H."/>
            <person name="Vavikolanu K."/>
            <person name="Mehta A."/>
            <person name="Aluvathingal J."/>
            <person name="Nadendla S."/>
            <person name="Lowell S."/>
            <person name="Myers T."/>
            <person name="Yan Y."/>
            <person name="Sichtig H."/>
        </authorList>
    </citation>
    <scope>NUCLEOTIDE SEQUENCE [LARGE SCALE GENOMIC DNA]</scope>
    <source>
        <strain evidence="6 7">FDAARGOS_890</strain>
    </source>
</reference>
<proteinExistence type="inferred from homology"/>